<dbReference type="InterPro" id="IPR044066">
    <property type="entry name" value="TRIAD_supradom"/>
</dbReference>
<feature type="domain" description="RING-type" evidence="8">
    <location>
        <begin position="456"/>
        <end position="496"/>
    </location>
</feature>
<sequence>MDNILANKKVITFLRIANELCGVGKEAAFVVSMACAGGHILRDLALIPEHLLKLLREPGDDLEFAYRLYQLTLNKKGKKLLNKICHNNAVKIGHIMQIAEMASELATNYSSNCFYIEHRRIDEDCRAFRPVDLRNVNKFGFLVVSALSYAFCQAFDENICNFYDIYGDGKGFFYNPLLGCTVTLCEQSFARQTDIWPKINQTRIVSYRFSKTQDKNGMLEAFFVCRLPISLIHRYPITELNQFKINIGPMVAEKLLSSDFVNNLCEGDLASFQGYNPATGLLSIACSARSALKLRQLTDGTVNSLFELLNTMDKLRWFDEESGALISFGPGFQISQLNANPSEREKDTIVVSFIDSFEHFEPMVHQLTEFSLQFCESRNCKPLLFTDCKSRRCFVTLLAPSIINDLKSSIDSLLQFFSGVSVETKPGNISEYFAGYNAIRSSGSVFDNSSYPTDCCAICFGTIDGQFIRLSLCGHVYCDDCFIGLLKNAIQFPVSCQSGCLYQILFEDIALIFSRNFRGVDEIQQFLTPVFRLSLHSFLLAHRDEFVRCQSEDCHCLMPLSKGTANGAVGSPMICFGCKMKRCTLCGEAVHQEITCQERQEQKFSIEHPDLSAWKNELPSHRRLCPNVHCKMLIEKGPGCNHMYCKQCGVHFCWLCINFQAGTTEEVYKHLREVHRSIGEPGFVDEVHLHFGQLVEQFGYERAAAVMNVEVAPDGHMLTDPFYAQAMMVIDAFTVYGLREDDEETGDDAEREDDNPLHKYRDNWTAMFNRFKKDFDGHVRRDN</sequence>
<accession>A0ABD2JF99</accession>
<dbReference type="Pfam" id="PF22191">
    <property type="entry name" value="IBR_1"/>
    <property type="match status" value="1"/>
</dbReference>
<name>A0ABD2JF99_9BILA</name>
<dbReference type="EMBL" id="JBICBT010000987">
    <property type="protein sequence ID" value="KAL3089214.1"/>
    <property type="molecule type" value="Genomic_DNA"/>
</dbReference>
<dbReference type="Gene3D" id="1.20.120.1750">
    <property type="match status" value="1"/>
</dbReference>
<dbReference type="Proteomes" id="UP001620626">
    <property type="component" value="Unassembled WGS sequence"/>
</dbReference>
<evidence type="ECO:0000256" key="1">
    <source>
        <dbReference type="ARBA" id="ARBA00022679"/>
    </source>
</evidence>
<evidence type="ECO:0000256" key="4">
    <source>
        <dbReference type="ARBA" id="ARBA00022771"/>
    </source>
</evidence>
<dbReference type="PROSITE" id="PS50089">
    <property type="entry name" value="ZF_RING_2"/>
    <property type="match status" value="1"/>
</dbReference>
<keyword evidence="2" id="KW-0479">Metal-binding</keyword>
<evidence type="ECO:0000256" key="3">
    <source>
        <dbReference type="ARBA" id="ARBA00022737"/>
    </source>
</evidence>
<dbReference type="CDD" id="cd20335">
    <property type="entry name" value="BRcat_RBR"/>
    <property type="match status" value="1"/>
</dbReference>
<proteinExistence type="predicted"/>
<keyword evidence="11" id="KW-1185">Reference proteome</keyword>
<dbReference type="InterPro" id="IPR001841">
    <property type="entry name" value="Znf_RING"/>
</dbReference>
<organism evidence="10 11">
    <name type="scientific">Heterodera trifolii</name>
    <dbReference type="NCBI Taxonomy" id="157864"/>
    <lineage>
        <taxon>Eukaryota</taxon>
        <taxon>Metazoa</taxon>
        <taxon>Ecdysozoa</taxon>
        <taxon>Nematoda</taxon>
        <taxon>Chromadorea</taxon>
        <taxon>Rhabditida</taxon>
        <taxon>Tylenchina</taxon>
        <taxon>Tylenchomorpha</taxon>
        <taxon>Tylenchoidea</taxon>
        <taxon>Heteroderidae</taxon>
        <taxon>Heteroderinae</taxon>
        <taxon>Heterodera</taxon>
    </lineage>
</organism>
<dbReference type="GO" id="GO:0008270">
    <property type="term" value="F:zinc ion binding"/>
    <property type="evidence" value="ECO:0007669"/>
    <property type="project" value="UniProtKB-KW"/>
</dbReference>
<evidence type="ECO:0000313" key="10">
    <source>
        <dbReference type="EMBL" id="KAL3089214.1"/>
    </source>
</evidence>
<evidence type="ECO:0000259" key="9">
    <source>
        <dbReference type="PROSITE" id="PS51873"/>
    </source>
</evidence>
<keyword evidence="1" id="KW-0808">Transferase</keyword>
<dbReference type="GO" id="GO:0016740">
    <property type="term" value="F:transferase activity"/>
    <property type="evidence" value="ECO:0007669"/>
    <property type="project" value="UniProtKB-KW"/>
</dbReference>
<dbReference type="AlphaFoldDB" id="A0ABD2JF99"/>
<keyword evidence="4 7" id="KW-0863">Zinc-finger</keyword>
<evidence type="ECO:0000256" key="2">
    <source>
        <dbReference type="ARBA" id="ARBA00022723"/>
    </source>
</evidence>
<evidence type="ECO:0000256" key="6">
    <source>
        <dbReference type="ARBA" id="ARBA00022833"/>
    </source>
</evidence>
<evidence type="ECO:0000313" key="11">
    <source>
        <dbReference type="Proteomes" id="UP001620626"/>
    </source>
</evidence>
<evidence type="ECO:0000259" key="8">
    <source>
        <dbReference type="PROSITE" id="PS50089"/>
    </source>
</evidence>
<dbReference type="PROSITE" id="PS51873">
    <property type="entry name" value="TRIAD"/>
    <property type="match status" value="1"/>
</dbReference>
<feature type="domain" description="RING-type" evidence="9">
    <location>
        <begin position="452"/>
        <end position="674"/>
    </location>
</feature>
<evidence type="ECO:0000256" key="5">
    <source>
        <dbReference type="ARBA" id="ARBA00022786"/>
    </source>
</evidence>
<gene>
    <name evidence="10" type="ORF">niasHT_021158</name>
</gene>
<evidence type="ECO:0008006" key="12">
    <source>
        <dbReference type="Google" id="ProtNLM"/>
    </source>
</evidence>
<comment type="caution">
    <text evidence="10">The sequence shown here is derived from an EMBL/GenBank/DDBJ whole genome shotgun (WGS) entry which is preliminary data.</text>
</comment>
<keyword evidence="5" id="KW-0833">Ubl conjugation pathway</keyword>
<keyword evidence="3" id="KW-0677">Repeat</keyword>
<evidence type="ECO:0000256" key="7">
    <source>
        <dbReference type="PROSITE-ProRule" id="PRU00175"/>
    </source>
</evidence>
<protein>
    <recommendedName>
        <fullName evidence="12">RBR-type E3 ubiquitin transferase</fullName>
    </recommendedName>
</protein>
<reference evidence="10 11" key="1">
    <citation type="submission" date="2024-10" db="EMBL/GenBank/DDBJ databases">
        <authorList>
            <person name="Kim D."/>
        </authorList>
    </citation>
    <scope>NUCLEOTIDE SEQUENCE [LARGE SCALE GENOMIC DNA]</scope>
    <source>
        <strain evidence="10">BH-2024</strain>
    </source>
</reference>
<dbReference type="SUPFAM" id="SSF57850">
    <property type="entry name" value="RING/U-box"/>
    <property type="match status" value="2"/>
</dbReference>
<keyword evidence="6" id="KW-0862">Zinc</keyword>
<dbReference type="InterPro" id="IPR031127">
    <property type="entry name" value="E3_UB_ligase_RBR"/>
</dbReference>
<dbReference type="PANTHER" id="PTHR11685">
    <property type="entry name" value="RBR FAMILY RING FINGER AND IBR DOMAIN-CONTAINING"/>
    <property type="match status" value="1"/>
</dbReference>